<dbReference type="SMART" id="SM00298">
    <property type="entry name" value="CHROMO"/>
    <property type="match status" value="1"/>
</dbReference>
<dbReference type="Pfam" id="PF17921">
    <property type="entry name" value="Integrase_H2C2"/>
    <property type="match status" value="1"/>
</dbReference>
<protein>
    <submittedName>
        <fullName evidence="14">Uncharacterized protein LOC136088898</fullName>
    </submittedName>
</protein>
<evidence type="ECO:0000256" key="5">
    <source>
        <dbReference type="ARBA" id="ARBA00022759"/>
    </source>
</evidence>
<dbReference type="InterPro" id="IPR036397">
    <property type="entry name" value="RNaseH_sf"/>
</dbReference>
<dbReference type="PANTHER" id="PTHR37984:SF5">
    <property type="entry name" value="PROTEIN NYNRIN-LIKE"/>
    <property type="match status" value="1"/>
</dbReference>
<dbReference type="PROSITE" id="PS50994">
    <property type="entry name" value="INTEGRASE"/>
    <property type="match status" value="1"/>
</dbReference>
<dbReference type="Gene3D" id="2.40.50.40">
    <property type="match status" value="1"/>
</dbReference>
<dbReference type="InterPro" id="IPR041588">
    <property type="entry name" value="Integrase_H2C2"/>
</dbReference>
<evidence type="ECO:0000256" key="6">
    <source>
        <dbReference type="ARBA" id="ARBA00022801"/>
    </source>
</evidence>
<dbReference type="RefSeq" id="XP_065670064.1">
    <property type="nucleotide sequence ID" value="XM_065813992.1"/>
</dbReference>
<dbReference type="Proteomes" id="UP001652625">
    <property type="component" value="Chromosome 12"/>
</dbReference>
<keyword evidence="10" id="KW-0812">Transmembrane</keyword>
<keyword evidence="8" id="KW-0539">Nucleus</keyword>
<comment type="subcellular location">
    <subcellularLocation>
        <location evidence="1">Nucleus</location>
    </subcellularLocation>
</comment>
<keyword evidence="13" id="KW-1185">Reference proteome</keyword>
<dbReference type="Gene3D" id="3.30.70.270">
    <property type="match status" value="1"/>
</dbReference>
<feature type="region of interest" description="Disordered" evidence="9">
    <location>
        <begin position="1419"/>
        <end position="1441"/>
    </location>
</feature>
<sequence>MQMVSNWTQKISKQIKENIKDVRAFIGLCSYYRRFIKGFSNIALPLNNLLKKDAGFEWQIEQQNSFELLKQSLTTSPILVFPDFNKPFIIYSDASGQASGYVLSQYQGDLEKVILYGGRNFTSTESKYSTTEREALAVVVAIQKCRPYVYGQKFKIVTDHNSLKWLISIKDPTGRLARWSLILQSYNFEIAYRSGKIHGNADGLSRCSYNTVATMTVPGKSIDHLVKEQRSDPYYARLVTYLTKRELPDDLKEAKKVLAMEGSYHLDENGLLFHHESKVSRNLTQLVVPQSLRSELITWAHDEPCGGHFGVTKTFGKIRRNYFWVGMYNEIQTWVKSCITCAQRKQNSAPSKAPLLPIPVEDPWDIIAADCLGPFLPSLKGNLYIFVFGCLFTKYVEAFAVSTIAATSIAELFVDNIVFRHGAPRRFLTDRGSNCTGKLIKVVCDILNVKKLFTTAYHPQTDGFVERINGVLAQNLSMYVASNQRDWDVHLPAAVYAYNTSISTSTGETPFRLTYGRDALQPHDTTLLPRNDPTDNTELLVQRLISDLRLSRNLAKENIQKAQTKMKLHYDQTAKEYPFQVGHKVWIYTPITKKGSVKKLTSFWHGPFRLIEKTSPVTFKVENMNNKELTTPVHVSRLKQWFGLEEKPTTEIALDIEVLNEATETSDEFCFEESNQKEKKQVTFATNKKETDKIQHSLPENEIDDLDIFKMEEIIGKRQRKGRTQYLVKWQDFPSTQNTWEPEENIFDKQVVQKYLEKTKKSLHVSAITRVFSIRQQDDKQTRNRLLPIFNINRSWNIMISIILLCLLIIPTLTTGLFIGEVYDCTKVQPIGVYQVPSILSCAHNMHSLNDSVKTFVADVYAYRPQTTTVILYHCYAEKVTLTCQSNFLNQKSREIDSKKVAVTQGECLSAMTTKISPYGALQVAGPNAWRTVVSDEFHCSWMRTKTADYMHFNMRIYEGQLTGRSLTIEQYVTKSPCYYVMRRCVPTEWPESVIVWESIKHDEEVMKKIGTYPIEQIGEFILIRSLKIGGAIQLSEQKDNVLTLDNGMILKDPTFPEDVFQQYKSAAANYSQKLGNDPATAILEAHISVALMSQKISMISAWEQMCFIQTEISRIHRRMITQFPTTSAEGIHQSSGVTVESAGDALLLSKCVNYTRYAINYARKIGNFCFEHFPITLPSSNITFFLEVSDRKLIRTSPRIPCKLRPKHTYLQDSRQNTMYEITAFGRVKIVGTQLDNVLPSKTKPVPRIRGYSKDILVDKPQRLSPYTVLQLISGSHETLQTLKTISDTNGGDILTAIGTALCSALQATASGGSQIIKAIGGAIKDSLSGVPNLDEKLVQSIGVASSTVLKAAGGAVKDVGEGAGSFFHKFLGGISGSILWAAILLIVIYLIVNKPNFNYALPCLKCFQKHLENEAMVQPRQDQSTSMSPKGKRHSTRTCKYPACKDVHRD</sequence>
<evidence type="ECO:0000256" key="4">
    <source>
        <dbReference type="ARBA" id="ARBA00022722"/>
    </source>
</evidence>
<dbReference type="CDD" id="cd09274">
    <property type="entry name" value="RNase_HI_RT_Ty3"/>
    <property type="match status" value="1"/>
</dbReference>
<dbReference type="InterPro" id="IPR050951">
    <property type="entry name" value="Retrovirus_Pol_polyprotein"/>
</dbReference>
<evidence type="ECO:0000256" key="1">
    <source>
        <dbReference type="ARBA" id="ARBA00004123"/>
    </source>
</evidence>
<dbReference type="InterPro" id="IPR043128">
    <property type="entry name" value="Rev_trsase/Diguanyl_cyclase"/>
</dbReference>
<dbReference type="PANTHER" id="PTHR37984">
    <property type="entry name" value="PROTEIN CBG26694"/>
    <property type="match status" value="1"/>
</dbReference>
<proteinExistence type="predicted"/>
<dbReference type="InterPro" id="IPR041373">
    <property type="entry name" value="RT_RNaseH"/>
</dbReference>
<evidence type="ECO:0000259" key="11">
    <source>
        <dbReference type="PROSITE" id="PS50013"/>
    </source>
</evidence>
<keyword evidence="5" id="KW-0255">Endonuclease</keyword>
<dbReference type="InterPro" id="IPR012337">
    <property type="entry name" value="RNaseH-like_sf"/>
</dbReference>
<dbReference type="InterPro" id="IPR023780">
    <property type="entry name" value="Chromo_domain"/>
</dbReference>
<dbReference type="PROSITE" id="PS00598">
    <property type="entry name" value="CHROMO_1"/>
    <property type="match status" value="1"/>
</dbReference>
<evidence type="ECO:0000256" key="8">
    <source>
        <dbReference type="ARBA" id="ARBA00023242"/>
    </source>
</evidence>
<keyword evidence="4" id="KW-0540">Nuclease</keyword>
<dbReference type="Pfam" id="PF00385">
    <property type="entry name" value="Chromo"/>
    <property type="match status" value="1"/>
</dbReference>
<evidence type="ECO:0000256" key="2">
    <source>
        <dbReference type="ARBA" id="ARBA00022679"/>
    </source>
</evidence>
<evidence type="ECO:0000313" key="13">
    <source>
        <dbReference type="Proteomes" id="UP001652625"/>
    </source>
</evidence>
<keyword evidence="6" id="KW-0378">Hydrolase</keyword>
<gene>
    <name evidence="14" type="primary">LOC136088898</name>
</gene>
<accession>A0ABM4D6X9</accession>
<evidence type="ECO:0000256" key="3">
    <source>
        <dbReference type="ARBA" id="ARBA00022695"/>
    </source>
</evidence>
<keyword evidence="2" id="KW-0808">Transferase</keyword>
<dbReference type="SUPFAM" id="SSF56672">
    <property type="entry name" value="DNA/RNA polymerases"/>
    <property type="match status" value="1"/>
</dbReference>
<dbReference type="Pfam" id="PF17917">
    <property type="entry name" value="RT_RNaseH"/>
    <property type="match status" value="1"/>
</dbReference>
<dbReference type="InterPro" id="IPR023779">
    <property type="entry name" value="Chromodomain_CS"/>
</dbReference>
<evidence type="ECO:0000256" key="7">
    <source>
        <dbReference type="ARBA" id="ARBA00022918"/>
    </source>
</evidence>
<keyword evidence="3" id="KW-0548">Nucleotidyltransferase</keyword>
<dbReference type="PROSITE" id="PS50013">
    <property type="entry name" value="CHROMO_2"/>
    <property type="match status" value="1"/>
</dbReference>
<dbReference type="SUPFAM" id="SSF53098">
    <property type="entry name" value="Ribonuclease H-like"/>
    <property type="match status" value="1"/>
</dbReference>
<reference evidence="14" key="1">
    <citation type="submission" date="2025-08" db="UniProtKB">
        <authorList>
            <consortium name="RefSeq"/>
        </authorList>
    </citation>
    <scope>IDENTIFICATION</scope>
</reference>
<feature type="transmembrane region" description="Helical" evidence="10">
    <location>
        <begin position="1372"/>
        <end position="1394"/>
    </location>
</feature>
<dbReference type="Gene3D" id="3.30.420.10">
    <property type="entry name" value="Ribonuclease H-like superfamily/Ribonuclease H"/>
    <property type="match status" value="1"/>
</dbReference>
<keyword evidence="7" id="KW-0695">RNA-directed DNA polymerase</keyword>
<evidence type="ECO:0000256" key="9">
    <source>
        <dbReference type="SAM" id="MobiDB-lite"/>
    </source>
</evidence>
<dbReference type="InterPro" id="IPR016197">
    <property type="entry name" value="Chromo-like_dom_sf"/>
</dbReference>
<evidence type="ECO:0000313" key="14">
    <source>
        <dbReference type="RefSeq" id="XP_065670064.1"/>
    </source>
</evidence>
<dbReference type="GeneID" id="136088898"/>
<name>A0ABM4D6X9_HYDVU</name>
<evidence type="ECO:0000256" key="10">
    <source>
        <dbReference type="SAM" id="Phobius"/>
    </source>
</evidence>
<evidence type="ECO:0000259" key="12">
    <source>
        <dbReference type="PROSITE" id="PS50994"/>
    </source>
</evidence>
<dbReference type="InterPro" id="IPR043502">
    <property type="entry name" value="DNA/RNA_pol_sf"/>
</dbReference>
<dbReference type="InterPro" id="IPR000953">
    <property type="entry name" value="Chromo/chromo_shadow_dom"/>
</dbReference>
<organism evidence="13 14">
    <name type="scientific">Hydra vulgaris</name>
    <name type="common">Hydra</name>
    <name type="synonym">Hydra attenuata</name>
    <dbReference type="NCBI Taxonomy" id="6087"/>
    <lineage>
        <taxon>Eukaryota</taxon>
        <taxon>Metazoa</taxon>
        <taxon>Cnidaria</taxon>
        <taxon>Hydrozoa</taxon>
        <taxon>Hydroidolina</taxon>
        <taxon>Anthoathecata</taxon>
        <taxon>Aplanulata</taxon>
        <taxon>Hydridae</taxon>
        <taxon>Hydra</taxon>
    </lineage>
</organism>
<dbReference type="Gene3D" id="3.10.20.370">
    <property type="match status" value="1"/>
</dbReference>
<keyword evidence="10" id="KW-0472">Membrane</keyword>
<keyword evidence="10" id="KW-1133">Transmembrane helix</keyword>
<feature type="domain" description="Chromo" evidence="11">
    <location>
        <begin position="709"/>
        <end position="758"/>
    </location>
</feature>
<feature type="domain" description="Integrase catalytic" evidence="12">
    <location>
        <begin position="359"/>
        <end position="518"/>
    </location>
</feature>
<dbReference type="SUPFAM" id="SSF54160">
    <property type="entry name" value="Chromo domain-like"/>
    <property type="match status" value="1"/>
</dbReference>
<dbReference type="InterPro" id="IPR001584">
    <property type="entry name" value="Integrase_cat-core"/>
</dbReference>
<dbReference type="Gene3D" id="1.10.340.70">
    <property type="match status" value="1"/>
</dbReference>
<dbReference type="CDD" id="cd00024">
    <property type="entry name" value="CD_CSD"/>
    <property type="match status" value="1"/>
</dbReference>